<evidence type="ECO:0000313" key="2">
    <source>
        <dbReference type="Proteomes" id="UP000694551"/>
    </source>
</evidence>
<keyword evidence="2" id="KW-1185">Reference proteome</keyword>
<protein>
    <submittedName>
        <fullName evidence="1">Uncharacterized protein</fullName>
    </submittedName>
</protein>
<dbReference type="PANTHER" id="PTHR21178:SF8">
    <property type="entry name" value="CILIA- AND FLAGELLA-ASSOCIATED PROTEIN 61"/>
    <property type="match status" value="1"/>
</dbReference>
<evidence type="ECO:0000313" key="1">
    <source>
        <dbReference type="Ensembl" id="ENSSOCP00000020308.1"/>
    </source>
</evidence>
<dbReference type="SUPFAM" id="SSF51905">
    <property type="entry name" value="FAD/NAD(P)-binding domain"/>
    <property type="match status" value="1"/>
</dbReference>
<dbReference type="Proteomes" id="UP000694551">
    <property type="component" value="Unplaced"/>
</dbReference>
<reference evidence="1" key="2">
    <citation type="submission" date="2025-09" db="UniProtKB">
        <authorList>
            <consortium name="Ensembl"/>
        </authorList>
    </citation>
    <scope>IDENTIFICATION</scope>
</reference>
<name>A0A8D0FUH5_STROC</name>
<proteinExistence type="predicted"/>
<dbReference type="PANTHER" id="PTHR21178">
    <property type="entry name" value="CILIA- AND FLAGELLA-ASSOCIATED PROTEIN 61"/>
    <property type="match status" value="1"/>
</dbReference>
<dbReference type="AlphaFoldDB" id="A0A8D0FUH5"/>
<reference evidence="1" key="1">
    <citation type="submission" date="2025-08" db="UniProtKB">
        <authorList>
            <consortium name="Ensembl"/>
        </authorList>
    </citation>
    <scope>IDENTIFICATION</scope>
</reference>
<dbReference type="InterPro" id="IPR036188">
    <property type="entry name" value="FAD/NAD-bd_sf"/>
</dbReference>
<dbReference type="InterPro" id="IPR038884">
    <property type="entry name" value="CFAP61"/>
</dbReference>
<dbReference type="Ensembl" id="ENSSOCT00000020821.1">
    <property type="protein sequence ID" value="ENSSOCP00000020308.1"/>
    <property type="gene ID" value="ENSSOCG00000015182.1"/>
</dbReference>
<organism evidence="1 2">
    <name type="scientific">Strix occidentalis caurina</name>
    <name type="common">northern spotted owl</name>
    <dbReference type="NCBI Taxonomy" id="311401"/>
    <lineage>
        <taxon>Eukaryota</taxon>
        <taxon>Metazoa</taxon>
        <taxon>Chordata</taxon>
        <taxon>Craniata</taxon>
        <taxon>Vertebrata</taxon>
        <taxon>Euteleostomi</taxon>
        <taxon>Archelosauria</taxon>
        <taxon>Archosauria</taxon>
        <taxon>Dinosauria</taxon>
        <taxon>Saurischia</taxon>
        <taxon>Theropoda</taxon>
        <taxon>Coelurosauria</taxon>
        <taxon>Aves</taxon>
        <taxon>Neognathae</taxon>
        <taxon>Neoaves</taxon>
        <taxon>Telluraves</taxon>
        <taxon>Strigiformes</taxon>
        <taxon>Strigidae</taxon>
        <taxon>Strix</taxon>
    </lineage>
</organism>
<accession>A0A8D0FUH5</accession>
<sequence length="190" mass="21475">MNYSLNHINRKLVLESKVSINTRIVVVGASDVGISFLETLIFCPHLKFNNLILISVHGLPGRDLLGSKHRRFLINSHCFNDEDYAQMSLCSWVNVVVGKMTGINRAAKYVVVSKEKKVPYDYLVLCTGQKYQVLSPTGADISKLPTNREIVSKWPQRYTGKVPSNHFTLNDDQDCLKAVHWLKENAVNSE</sequence>
<dbReference type="Gene3D" id="3.50.50.60">
    <property type="entry name" value="FAD/NAD(P)-binding domain"/>
    <property type="match status" value="1"/>
</dbReference>